<keyword evidence="1" id="KW-0808">Transferase</keyword>
<reference evidence="6 7" key="1">
    <citation type="submission" date="2016-10" db="EMBL/GenBank/DDBJ databases">
        <authorList>
            <person name="de Groot N.N."/>
        </authorList>
    </citation>
    <scope>NUCLEOTIDE SEQUENCE [LARGE SCALE GENOMIC DNA]</scope>
    <source>
        <strain evidence="6 7">DSM 19547</strain>
    </source>
</reference>
<dbReference type="Pfam" id="PF19279">
    <property type="entry name" value="YegS_C"/>
    <property type="match status" value="1"/>
</dbReference>
<gene>
    <name evidence="6" type="ORF">SAMN04488047_101401</name>
</gene>
<dbReference type="PROSITE" id="PS50146">
    <property type="entry name" value="DAGK"/>
    <property type="match status" value="1"/>
</dbReference>
<dbReference type="AlphaFoldDB" id="A0A1I5L0E3"/>
<dbReference type="InterPro" id="IPR001206">
    <property type="entry name" value="Diacylglycerol_kinase_cat_dom"/>
</dbReference>
<dbReference type="PANTHER" id="PTHR12358:SF54">
    <property type="entry name" value="SPHINGOSINE KINASE RELATED PROTEIN"/>
    <property type="match status" value="1"/>
</dbReference>
<evidence type="ECO:0000313" key="6">
    <source>
        <dbReference type="EMBL" id="SFO90804.1"/>
    </source>
</evidence>
<sequence length="309" mass="34035">MSPFDPGSPDRICILLNPGSGKQGDARLDETVHAFAQVHPDRVKVHELREAEAPDAAARAAVEDGYGTIVAAGGDGTIGAVADALHGTDARLGILPMGTFNFFARGLGIPLDIEQALALLLEGRARPVMVAEVNGKLFLNNASLGVYPAILEMREDVYRRWGRSQIAAYWSVLLTLVGFRRARTVRVVVDGKRRRRKTPLIFVAHSAYQLEEFGLDGADYIRNGAFAVFLAPDVGRWGLLKYAILLMGRSMTQNRDFELLHGHEVDVEGQGRWLVARDGEREKMRAPIRFRQRRDALQVITPDAREGAG</sequence>
<dbReference type="EMBL" id="FOXA01000001">
    <property type="protein sequence ID" value="SFO90804.1"/>
    <property type="molecule type" value="Genomic_DNA"/>
</dbReference>
<organism evidence="6 7">
    <name type="scientific">Tranquillimonas alkanivorans</name>
    <dbReference type="NCBI Taxonomy" id="441119"/>
    <lineage>
        <taxon>Bacteria</taxon>
        <taxon>Pseudomonadati</taxon>
        <taxon>Pseudomonadota</taxon>
        <taxon>Alphaproteobacteria</taxon>
        <taxon>Rhodobacterales</taxon>
        <taxon>Roseobacteraceae</taxon>
        <taxon>Tranquillimonas</taxon>
    </lineage>
</organism>
<keyword evidence="4" id="KW-0067">ATP-binding</keyword>
<dbReference type="Gene3D" id="2.60.200.40">
    <property type="match status" value="1"/>
</dbReference>
<protein>
    <submittedName>
        <fullName evidence="6">Diacylglycerol kinase family enzyme</fullName>
    </submittedName>
</protein>
<evidence type="ECO:0000256" key="3">
    <source>
        <dbReference type="ARBA" id="ARBA00022777"/>
    </source>
</evidence>
<dbReference type="InterPro" id="IPR016064">
    <property type="entry name" value="NAD/diacylglycerol_kinase_sf"/>
</dbReference>
<keyword evidence="3 6" id="KW-0418">Kinase</keyword>
<evidence type="ECO:0000313" key="7">
    <source>
        <dbReference type="Proteomes" id="UP000199356"/>
    </source>
</evidence>
<dbReference type="Pfam" id="PF00781">
    <property type="entry name" value="DAGK_cat"/>
    <property type="match status" value="1"/>
</dbReference>
<dbReference type="Proteomes" id="UP000199356">
    <property type="component" value="Unassembled WGS sequence"/>
</dbReference>
<dbReference type="PANTHER" id="PTHR12358">
    <property type="entry name" value="SPHINGOSINE KINASE"/>
    <property type="match status" value="1"/>
</dbReference>
<keyword evidence="7" id="KW-1185">Reference proteome</keyword>
<dbReference type="GO" id="GO:0016301">
    <property type="term" value="F:kinase activity"/>
    <property type="evidence" value="ECO:0007669"/>
    <property type="project" value="UniProtKB-KW"/>
</dbReference>
<evidence type="ECO:0000256" key="4">
    <source>
        <dbReference type="ARBA" id="ARBA00022840"/>
    </source>
</evidence>
<accession>A0A1I5L0E3</accession>
<evidence type="ECO:0000256" key="1">
    <source>
        <dbReference type="ARBA" id="ARBA00022679"/>
    </source>
</evidence>
<dbReference type="SUPFAM" id="SSF111331">
    <property type="entry name" value="NAD kinase/diacylglycerol kinase-like"/>
    <property type="match status" value="1"/>
</dbReference>
<feature type="domain" description="DAGKc" evidence="5">
    <location>
        <begin position="7"/>
        <end position="137"/>
    </location>
</feature>
<name>A0A1I5L0E3_9RHOB</name>
<proteinExistence type="predicted"/>
<dbReference type="GO" id="GO:0005524">
    <property type="term" value="F:ATP binding"/>
    <property type="evidence" value="ECO:0007669"/>
    <property type="project" value="UniProtKB-KW"/>
</dbReference>
<dbReference type="SMART" id="SM00046">
    <property type="entry name" value="DAGKc"/>
    <property type="match status" value="1"/>
</dbReference>
<dbReference type="InterPro" id="IPR017438">
    <property type="entry name" value="ATP-NAD_kinase_N"/>
</dbReference>
<dbReference type="InterPro" id="IPR050187">
    <property type="entry name" value="Lipid_Phosphate_FormReg"/>
</dbReference>
<dbReference type="OrthoDB" id="9815110at2"/>
<dbReference type="InterPro" id="IPR045540">
    <property type="entry name" value="YegS/DAGK_C"/>
</dbReference>
<dbReference type="Gene3D" id="3.40.50.10330">
    <property type="entry name" value="Probable inorganic polyphosphate/atp-NAD kinase, domain 1"/>
    <property type="match status" value="1"/>
</dbReference>
<evidence type="ECO:0000256" key="2">
    <source>
        <dbReference type="ARBA" id="ARBA00022741"/>
    </source>
</evidence>
<keyword evidence="2" id="KW-0547">Nucleotide-binding</keyword>
<dbReference type="RefSeq" id="WP_093416950.1">
    <property type="nucleotide sequence ID" value="NZ_FOXA01000001.1"/>
</dbReference>
<dbReference type="STRING" id="441119.SAMN04488047_101401"/>
<evidence type="ECO:0000259" key="5">
    <source>
        <dbReference type="PROSITE" id="PS50146"/>
    </source>
</evidence>